<feature type="domain" description="Fe2OG dioxygenase" evidence="3">
    <location>
        <begin position="4"/>
        <end position="104"/>
    </location>
</feature>
<organism evidence="4 5">
    <name type="scientific">Sesamum indicum</name>
    <name type="common">Oriental sesame</name>
    <name type="synonym">Sesamum orientale</name>
    <dbReference type="NCBI Taxonomy" id="4182"/>
    <lineage>
        <taxon>Eukaryota</taxon>
        <taxon>Viridiplantae</taxon>
        <taxon>Streptophyta</taxon>
        <taxon>Embryophyta</taxon>
        <taxon>Tracheophyta</taxon>
        <taxon>Spermatophyta</taxon>
        <taxon>Magnoliopsida</taxon>
        <taxon>eudicotyledons</taxon>
        <taxon>Gunneridae</taxon>
        <taxon>Pentapetalae</taxon>
        <taxon>asterids</taxon>
        <taxon>lamiids</taxon>
        <taxon>Lamiales</taxon>
        <taxon>Pedaliaceae</taxon>
        <taxon>Sesamum</taxon>
    </lineage>
</organism>
<reference evidence="5" key="1">
    <citation type="submission" date="2025-08" db="UniProtKB">
        <authorList>
            <consortium name="RefSeq"/>
        </authorList>
    </citation>
    <scope>IDENTIFICATION</scope>
</reference>
<dbReference type="GO" id="GO:0046872">
    <property type="term" value="F:metal ion binding"/>
    <property type="evidence" value="ECO:0007669"/>
    <property type="project" value="UniProtKB-KW"/>
</dbReference>
<dbReference type="Gramene" id="SIN_1001605.t">
    <property type="protein sequence ID" value="SIN_1001605.t"/>
    <property type="gene ID" value="SIN_1001605"/>
</dbReference>
<protein>
    <submittedName>
        <fullName evidence="5">1-aminocyclopropane-1-carboxylate oxidase homolog 11-like</fullName>
    </submittedName>
</protein>
<dbReference type="SUPFAM" id="SSF51197">
    <property type="entry name" value="Clavaminate synthase-like"/>
    <property type="match status" value="1"/>
</dbReference>
<dbReference type="InterPro" id="IPR050295">
    <property type="entry name" value="Plant_2OG-oxidoreductases"/>
</dbReference>
<dbReference type="Pfam" id="PF03171">
    <property type="entry name" value="2OG-FeII_Oxy"/>
    <property type="match status" value="1"/>
</dbReference>
<dbReference type="GeneID" id="105159526"/>
<keyword evidence="2" id="KW-0408">Iron</keyword>
<dbReference type="AlphaFoldDB" id="A0A6I9SW30"/>
<dbReference type="PROSITE" id="PS51471">
    <property type="entry name" value="FE2OG_OXY"/>
    <property type="match status" value="1"/>
</dbReference>
<evidence type="ECO:0000256" key="1">
    <source>
        <dbReference type="ARBA" id="ARBA00022723"/>
    </source>
</evidence>
<evidence type="ECO:0000259" key="3">
    <source>
        <dbReference type="PROSITE" id="PS51471"/>
    </source>
</evidence>
<dbReference type="InParanoid" id="A0A6I9SW30"/>
<evidence type="ECO:0000256" key="2">
    <source>
        <dbReference type="ARBA" id="ARBA00023004"/>
    </source>
</evidence>
<dbReference type="RefSeq" id="XP_011074921.1">
    <property type="nucleotide sequence ID" value="XM_011076619.2"/>
</dbReference>
<evidence type="ECO:0000313" key="4">
    <source>
        <dbReference type="Proteomes" id="UP000504604"/>
    </source>
</evidence>
<evidence type="ECO:0000313" key="5">
    <source>
        <dbReference type="RefSeq" id="XP_011074921.1"/>
    </source>
</evidence>
<gene>
    <name evidence="5" type="primary">LOC105159526</name>
</gene>
<dbReference type="PANTHER" id="PTHR47991">
    <property type="entry name" value="OXOGLUTARATE/IRON-DEPENDENT DIOXYGENASE"/>
    <property type="match status" value="1"/>
</dbReference>
<sequence length="163" mass="18036">MECGRSRTFIGQYYPPCPEPELTLGTSKHTDPSFLTILLQDLVGGLQVLHENQYINVAPLPGSLVVNIGDMLQIISNDEFISADHRVLANRAGPRTSVAGFFSGPVLPGKVYGPIKELISEKHPPRYKEFTAGEYISKFFARPIDKSGLDEFRLRESGLVTTE</sequence>
<dbReference type="Proteomes" id="UP000504604">
    <property type="component" value="Linkage group LG3"/>
</dbReference>
<dbReference type="PRINTS" id="PR00682">
    <property type="entry name" value="IPNSYNTHASE"/>
</dbReference>
<dbReference type="InterPro" id="IPR005123">
    <property type="entry name" value="Oxoglu/Fe-dep_dioxygenase_dom"/>
</dbReference>
<keyword evidence="1" id="KW-0479">Metal-binding</keyword>
<dbReference type="InterPro" id="IPR027443">
    <property type="entry name" value="IPNS-like_sf"/>
</dbReference>
<accession>A0A6I9SW30</accession>
<proteinExistence type="predicted"/>
<dbReference type="Gramene" id="SIN_1008892.t">
    <property type="protein sequence ID" value="SIN_1008892.t"/>
    <property type="gene ID" value="SIN_1008892"/>
</dbReference>
<keyword evidence="4" id="KW-1185">Reference proteome</keyword>
<dbReference type="InterPro" id="IPR044861">
    <property type="entry name" value="IPNS-like_FE2OG_OXY"/>
</dbReference>
<dbReference type="KEGG" id="sind:105159526"/>
<dbReference type="Gene3D" id="2.60.120.330">
    <property type="entry name" value="B-lactam Antibiotic, Isopenicillin N Synthase, Chain"/>
    <property type="match status" value="1"/>
</dbReference>
<dbReference type="OrthoDB" id="288590at2759"/>
<name>A0A6I9SW30_SESIN</name>